<protein>
    <recommendedName>
        <fullName evidence="6">Flagellar protein</fullName>
    </recommendedName>
</protein>
<evidence type="ECO:0000313" key="4">
    <source>
        <dbReference type="EMBL" id="STR19017.1"/>
    </source>
</evidence>
<dbReference type="EMBL" id="UGJP01000001">
    <property type="protein sequence ID" value="STR19017.1"/>
    <property type="molecule type" value="Genomic_DNA"/>
</dbReference>
<reference evidence="4 5" key="1">
    <citation type="submission" date="2018-06" db="EMBL/GenBank/DDBJ databases">
        <authorList>
            <consortium name="Pathogen Informatics"/>
            <person name="Doyle S."/>
        </authorList>
    </citation>
    <scope>NUCLEOTIDE SEQUENCE [LARGE SCALE GENOMIC DNA]</scope>
    <source>
        <strain evidence="4 5">NCTC13094</strain>
    </source>
</reference>
<feature type="transmembrane region" description="Helical" evidence="2">
    <location>
        <begin position="193"/>
        <end position="211"/>
    </location>
</feature>
<evidence type="ECO:0000256" key="1">
    <source>
        <dbReference type="SAM" id="MobiDB-lite"/>
    </source>
</evidence>
<proteinExistence type="predicted"/>
<feature type="signal peptide" evidence="3">
    <location>
        <begin position="1"/>
        <end position="24"/>
    </location>
</feature>
<dbReference type="Proteomes" id="UP000254195">
    <property type="component" value="Unassembled WGS sequence"/>
</dbReference>
<name>A0A377RLL3_HELPX</name>
<evidence type="ECO:0000256" key="3">
    <source>
        <dbReference type="SAM" id="SignalP"/>
    </source>
</evidence>
<sequence>MRLLFLLLSATLMLLAEETTSLNAKTPTDDAPIKLVHWQNALKEVQPDSNALATPPIKAVQTTLTFETPFNKTPKIMEVEGQKVIVLKNVQLDSKKMMDFKEASLNALEMFSYQNDIYLLSKKAKAELEIQASNSKDKKQLRFLFLPKGFHLAPPPSLKEKSQQTNLAQKDTNEQPQSPLNTLELKPPLDLSHAYKALAVIVALLLILYVIKKKIVPTQGSFSAKDFKLEVSVLGRVDANHKIISIETNKERYLVLLSDKYGLLLDKISPKTSKEELIKEAENNIKNSKLGNLYAGKF</sequence>
<keyword evidence="2" id="KW-0472">Membrane</keyword>
<keyword evidence="2" id="KW-0812">Transmembrane</keyword>
<feature type="compositionally biased region" description="Polar residues" evidence="1">
    <location>
        <begin position="163"/>
        <end position="181"/>
    </location>
</feature>
<keyword evidence="2" id="KW-1133">Transmembrane helix</keyword>
<feature type="region of interest" description="Disordered" evidence="1">
    <location>
        <begin position="155"/>
        <end position="181"/>
    </location>
</feature>
<evidence type="ECO:0000256" key="2">
    <source>
        <dbReference type="SAM" id="Phobius"/>
    </source>
</evidence>
<organism evidence="4 5">
    <name type="scientific">Helicobacter pylori</name>
    <name type="common">Campylobacter pylori</name>
    <dbReference type="NCBI Taxonomy" id="210"/>
    <lineage>
        <taxon>Bacteria</taxon>
        <taxon>Pseudomonadati</taxon>
        <taxon>Campylobacterota</taxon>
        <taxon>Epsilonproteobacteria</taxon>
        <taxon>Campylobacterales</taxon>
        <taxon>Helicobacteraceae</taxon>
        <taxon>Helicobacter</taxon>
    </lineage>
</organism>
<evidence type="ECO:0008006" key="6">
    <source>
        <dbReference type="Google" id="ProtNLM"/>
    </source>
</evidence>
<keyword evidence="3" id="KW-0732">Signal</keyword>
<accession>A0A377RLL3</accession>
<gene>
    <name evidence="4" type="ORF">NCTC13094_00098</name>
</gene>
<feature type="chain" id="PRO_5016647626" description="Flagellar protein" evidence="3">
    <location>
        <begin position="25"/>
        <end position="298"/>
    </location>
</feature>
<dbReference type="AlphaFoldDB" id="A0A377RLL3"/>
<evidence type="ECO:0000313" key="5">
    <source>
        <dbReference type="Proteomes" id="UP000254195"/>
    </source>
</evidence>